<proteinExistence type="predicted"/>
<evidence type="ECO:0000313" key="2">
    <source>
        <dbReference type="Proteomes" id="UP000430404"/>
    </source>
</evidence>
<name>A0A653K268_9GAMM</name>
<evidence type="ECO:0000313" key="1">
    <source>
        <dbReference type="EMBL" id="VXA54845.1"/>
    </source>
</evidence>
<dbReference type="Proteomes" id="UP000430404">
    <property type="component" value="Unassembled WGS sequence"/>
</dbReference>
<accession>A0A653K268</accession>
<dbReference type="AlphaFoldDB" id="A0A653K268"/>
<sequence>MLTKSHKIIEFANLDQKLTKKLVFYKRKKQSVLRNIKQSNW</sequence>
<protein>
    <submittedName>
        <fullName evidence="1">Uncharacterized protein</fullName>
    </submittedName>
</protein>
<gene>
    <name evidence="1" type="ORF">ACI8B_180305</name>
</gene>
<reference evidence="1 2" key="1">
    <citation type="submission" date="2019-10" db="EMBL/GenBank/DDBJ databases">
        <authorList>
            <person name="Karimi E."/>
        </authorList>
    </citation>
    <scope>NUCLEOTIDE SEQUENCE [LARGE SCALE GENOMIC DNA]</scope>
    <source>
        <strain evidence="1">Acinetobacter sp. 8BE</strain>
    </source>
</reference>
<dbReference type="EMBL" id="CABWKZ010000010">
    <property type="protein sequence ID" value="VXA54845.1"/>
    <property type="molecule type" value="Genomic_DNA"/>
</dbReference>
<organism evidence="1 2">
    <name type="scientific">Acinetobacter proteolyticus</name>
    <dbReference type="NCBI Taxonomy" id="1776741"/>
    <lineage>
        <taxon>Bacteria</taxon>
        <taxon>Pseudomonadati</taxon>
        <taxon>Pseudomonadota</taxon>
        <taxon>Gammaproteobacteria</taxon>
        <taxon>Moraxellales</taxon>
        <taxon>Moraxellaceae</taxon>
        <taxon>Acinetobacter</taxon>
    </lineage>
</organism>